<gene>
    <name evidence="2" type="ORF">SAMN05421842_12610</name>
</gene>
<dbReference type="GO" id="GO:0032259">
    <property type="term" value="P:methylation"/>
    <property type="evidence" value="ECO:0007669"/>
    <property type="project" value="UniProtKB-KW"/>
</dbReference>
<dbReference type="EMBL" id="FOMG01000026">
    <property type="protein sequence ID" value="SFD23618.1"/>
    <property type="molecule type" value="Genomic_DNA"/>
</dbReference>
<dbReference type="CDD" id="cd02440">
    <property type="entry name" value="AdoMet_MTases"/>
    <property type="match status" value="1"/>
</dbReference>
<dbReference type="PANTHER" id="PTHR43591:SF110">
    <property type="entry name" value="RHODANESE DOMAIN-CONTAINING PROTEIN"/>
    <property type="match status" value="1"/>
</dbReference>
<proteinExistence type="predicted"/>
<keyword evidence="2" id="KW-0808">Transferase</keyword>
<dbReference type="STRING" id="119641.SAMN05421842_12610"/>
<dbReference type="Pfam" id="PF13847">
    <property type="entry name" value="Methyltransf_31"/>
    <property type="match status" value="1"/>
</dbReference>
<organism evidence="2 3">
    <name type="scientific">Clostridium uliginosum</name>
    <dbReference type="NCBI Taxonomy" id="119641"/>
    <lineage>
        <taxon>Bacteria</taxon>
        <taxon>Bacillati</taxon>
        <taxon>Bacillota</taxon>
        <taxon>Clostridia</taxon>
        <taxon>Eubacteriales</taxon>
        <taxon>Clostridiaceae</taxon>
        <taxon>Clostridium</taxon>
    </lineage>
</organism>
<dbReference type="GO" id="GO:0008168">
    <property type="term" value="F:methyltransferase activity"/>
    <property type="evidence" value="ECO:0007669"/>
    <property type="project" value="UniProtKB-KW"/>
</dbReference>
<dbReference type="InterPro" id="IPR025714">
    <property type="entry name" value="Methyltranfer_dom"/>
</dbReference>
<dbReference type="RefSeq" id="WP_090093234.1">
    <property type="nucleotide sequence ID" value="NZ_FOMG01000026.1"/>
</dbReference>
<dbReference type="InterPro" id="IPR029063">
    <property type="entry name" value="SAM-dependent_MTases_sf"/>
</dbReference>
<evidence type="ECO:0000313" key="3">
    <source>
        <dbReference type="Proteomes" id="UP000199263"/>
    </source>
</evidence>
<keyword evidence="2" id="KW-0830">Ubiquinone</keyword>
<name>A0A1I1QUR8_9CLOT</name>
<protein>
    <submittedName>
        <fullName evidence="2">Ubiquinone/menaquinone biosynthesis C-methylase UbiE</fullName>
    </submittedName>
</protein>
<evidence type="ECO:0000313" key="2">
    <source>
        <dbReference type="EMBL" id="SFD23618.1"/>
    </source>
</evidence>
<dbReference type="Proteomes" id="UP000199263">
    <property type="component" value="Unassembled WGS sequence"/>
</dbReference>
<dbReference type="OrthoDB" id="9808140at2"/>
<dbReference type="SUPFAM" id="SSF53335">
    <property type="entry name" value="S-adenosyl-L-methionine-dependent methyltransferases"/>
    <property type="match status" value="1"/>
</dbReference>
<evidence type="ECO:0000259" key="1">
    <source>
        <dbReference type="Pfam" id="PF13847"/>
    </source>
</evidence>
<feature type="domain" description="Methyltransferase" evidence="1">
    <location>
        <begin position="50"/>
        <end position="154"/>
    </location>
</feature>
<dbReference type="PANTHER" id="PTHR43591">
    <property type="entry name" value="METHYLTRANSFERASE"/>
    <property type="match status" value="1"/>
</dbReference>
<keyword evidence="3" id="KW-1185">Reference proteome</keyword>
<accession>A0A1I1QUR8</accession>
<reference evidence="2 3" key="1">
    <citation type="submission" date="2016-10" db="EMBL/GenBank/DDBJ databases">
        <authorList>
            <person name="de Groot N.N."/>
        </authorList>
    </citation>
    <scope>NUCLEOTIDE SEQUENCE [LARGE SCALE GENOMIC DNA]</scope>
    <source>
        <strain evidence="2 3">DSM 12992</strain>
    </source>
</reference>
<sequence length="208" mass="23867">MKSSKEIYKDKSKQTFNNQANIYDSTYYGKHAKKLYNSVVEEINGFKCRKILDVGCGTGTVLSILSKKDSICLAGIDLSKDMLNIARQKLNKNVELKIGDSEQLPWYNDIFDAIICTDSFHHYPEPEKVLSEMARVLKDKGHLVIGDPWMISPLRQVFNLQLKYSKSGDYRIYSKLEISRMLVKCGFNSVNWNRLNYSSFVVTAEVNK</sequence>
<dbReference type="Gene3D" id="3.40.50.150">
    <property type="entry name" value="Vaccinia Virus protein VP39"/>
    <property type="match status" value="1"/>
</dbReference>
<keyword evidence="2" id="KW-0489">Methyltransferase</keyword>
<dbReference type="AlphaFoldDB" id="A0A1I1QUR8"/>